<dbReference type="PANTHER" id="PTHR24067">
    <property type="entry name" value="UBIQUITIN-CONJUGATING ENZYME E2"/>
    <property type="match status" value="1"/>
</dbReference>
<keyword evidence="4" id="KW-1185">Reference proteome</keyword>
<dbReference type="EMBL" id="QEAQ01000015">
    <property type="protein sequence ID" value="TPX60428.1"/>
    <property type="molecule type" value="Genomic_DNA"/>
</dbReference>
<proteinExistence type="predicted"/>
<evidence type="ECO:0000313" key="4">
    <source>
        <dbReference type="Proteomes" id="UP000318582"/>
    </source>
</evidence>
<evidence type="ECO:0000313" key="3">
    <source>
        <dbReference type="EMBL" id="TPX60428.1"/>
    </source>
</evidence>
<name>A0A507EB59_9FUNG</name>
<dbReference type="Pfam" id="PF00179">
    <property type="entry name" value="UQ_con"/>
    <property type="match status" value="1"/>
</dbReference>
<organism evidence="3 4">
    <name type="scientific">Powellomyces hirtus</name>
    <dbReference type="NCBI Taxonomy" id="109895"/>
    <lineage>
        <taxon>Eukaryota</taxon>
        <taxon>Fungi</taxon>
        <taxon>Fungi incertae sedis</taxon>
        <taxon>Chytridiomycota</taxon>
        <taxon>Chytridiomycota incertae sedis</taxon>
        <taxon>Chytridiomycetes</taxon>
        <taxon>Spizellomycetales</taxon>
        <taxon>Powellomycetaceae</taxon>
        <taxon>Powellomyces</taxon>
    </lineage>
</organism>
<evidence type="ECO:0000256" key="1">
    <source>
        <dbReference type="ARBA" id="ARBA00022786"/>
    </source>
</evidence>
<sequence length="746" mass="83049">MSTNTSPRRVLRIVATNPTVGKTVPARQKKVTPGLARLLRDLGDLQREPVPGVEVFVDEGDVRRMCVVLTPLSGHYVGIKLHLSVLIPENYPQVSPVVEISTPIPHPNIFGSYICCDILKGRIVKDSKGYIGGYTPAYALQTIFVQLLSFFTADNVEQEYSGRLERRKATDLATLQKMTSHFSCNDCGYGKKAIVSSGASASVNSSERVPSGINDSGYHTPIAAARQACALHVLDRIPDCWDLIADHLTKKDLLSLNKAYPPFSRQVDISALCLRRELRCFYLKVDFKSAILGVGVQTSRIGRNVKITSSFDLLSLDAYTQFKVSEGPWGEGISSFLPLVLNGPHFDRAQSRIEKELMSLGGRGESEPFDPRVVVEVLGKWMNRMVVDLMKDVGAEDTDANSSSSTNKKTILHASEKALTGYCTLLHLLLTLAARYPIITEFAHSKVHRFLRRESGRSKTALPDFGEFLILFALVPGVSWTDASCVLIKELLARNAYWTLTKFPHLAYMEGQVSMLRIRQTFEGGLTGLRLVLFQAYFLRKLVWRDEKQKTHDIATNDVEVNVAVEDDDEGWEKVTARRKKTDAIPSYKADWVKVHLDNLLSASAKTYGFPTAELASELASHARQILQVRSWEEVFTLLSLQDLAPTTTALSNLLKSAVNSSAAKYYHICPYSQDELWFLRYAQEPAACNPDGRPRRQRKVWMGRSFYPDPRTVIRRKADAAKEAAARLAQNTPGYCPICGGPCGV</sequence>
<dbReference type="InterPro" id="IPR016135">
    <property type="entry name" value="UBQ-conjugating_enzyme/RWD"/>
</dbReference>
<evidence type="ECO:0000259" key="2">
    <source>
        <dbReference type="PROSITE" id="PS50127"/>
    </source>
</evidence>
<dbReference type="CDD" id="cd23955">
    <property type="entry name" value="UBCc_invertebrate"/>
    <property type="match status" value="1"/>
</dbReference>
<dbReference type="STRING" id="109895.A0A507EB59"/>
<protein>
    <recommendedName>
        <fullName evidence="2">UBC core domain-containing protein</fullName>
    </recommendedName>
</protein>
<feature type="domain" description="UBC core" evidence="2">
    <location>
        <begin position="33"/>
        <end position="192"/>
    </location>
</feature>
<dbReference type="SMART" id="SM00212">
    <property type="entry name" value="UBCc"/>
    <property type="match status" value="1"/>
</dbReference>
<dbReference type="SUPFAM" id="SSF54495">
    <property type="entry name" value="UBC-like"/>
    <property type="match status" value="1"/>
</dbReference>
<accession>A0A507EB59</accession>
<comment type="caution">
    <text evidence="3">The sequence shown here is derived from an EMBL/GenBank/DDBJ whole genome shotgun (WGS) entry which is preliminary data.</text>
</comment>
<gene>
    <name evidence="3" type="ORF">PhCBS80983_g01770</name>
</gene>
<dbReference type="PROSITE" id="PS50127">
    <property type="entry name" value="UBC_2"/>
    <property type="match status" value="1"/>
</dbReference>
<dbReference type="Proteomes" id="UP000318582">
    <property type="component" value="Unassembled WGS sequence"/>
</dbReference>
<dbReference type="AlphaFoldDB" id="A0A507EB59"/>
<dbReference type="InterPro" id="IPR000608">
    <property type="entry name" value="UBC"/>
</dbReference>
<dbReference type="Gene3D" id="3.10.110.10">
    <property type="entry name" value="Ubiquitin Conjugating Enzyme"/>
    <property type="match status" value="1"/>
</dbReference>
<reference evidence="3 4" key="1">
    <citation type="journal article" date="2019" name="Sci. Rep.">
        <title>Comparative genomics of chytrid fungi reveal insights into the obligate biotrophic and pathogenic lifestyle of Synchytrium endobioticum.</title>
        <authorList>
            <person name="van de Vossenberg B.T.L.H."/>
            <person name="Warris S."/>
            <person name="Nguyen H.D.T."/>
            <person name="van Gent-Pelzer M.P.E."/>
            <person name="Joly D.L."/>
            <person name="van de Geest H.C."/>
            <person name="Bonants P.J.M."/>
            <person name="Smith D.S."/>
            <person name="Levesque C.A."/>
            <person name="van der Lee T.A.J."/>
        </authorList>
    </citation>
    <scope>NUCLEOTIDE SEQUENCE [LARGE SCALE GENOMIC DNA]</scope>
    <source>
        <strain evidence="3 4">CBS 809.83</strain>
    </source>
</reference>
<dbReference type="InterPro" id="IPR050113">
    <property type="entry name" value="Ub_conjugating_enzyme"/>
</dbReference>
<keyword evidence="1" id="KW-0833">Ubl conjugation pathway</keyword>